<proteinExistence type="predicted"/>
<keyword evidence="2" id="KW-1185">Reference proteome</keyword>
<protein>
    <submittedName>
        <fullName evidence="1">Uncharacterized protein</fullName>
    </submittedName>
</protein>
<accession>A0AAE0BGK9</accession>
<evidence type="ECO:0000313" key="1">
    <source>
        <dbReference type="EMBL" id="KAK3235604.1"/>
    </source>
</evidence>
<reference evidence="1 2" key="1">
    <citation type="journal article" date="2015" name="Genome Biol. Evol.">
        <title>Comparative Genomics of a Bacterivorous Green Alga Reveals Evolutionary Causalities and Consequences of Phago-Mixotrophic Mode of Nutrition.</title>
        <authorList>
            <person name="Burns J.A."/>
            <person name="Paasch A."/>
            <person name="Narechania A."/>
            <person name="Kim E."/>
        </authorList>
    </citation>
    <scope>NUCLEOTIDE SEQUENCE [LARGE SCALE GENOMIC DNA]</scope>
    <source>
        <strain evidence="1 2">PLY_AMNH</strain>
    </source>
</reference>
<organism evidence="1 2">
    <name type="scientific">Cymbomonas tetramitiformis</name>
    <dbReference type="NCBI Taxonomy" id="36881"/>
    <lineage>
        <taxon>Eukaryota</taxon>
        <taxon>Viridiplantae</taxon>
        <taxon>Chlorophyta</taxon>
        <taxon>Pyramimonadophyceae</taxon>
        <taxon>Pyramimonadales</taxon>
        <taxon>Pyramimonadaceae</taxon>
        <taxon>Cymbomonas</taxon>
    </lineage>
</organism>
<gene>
    <name evidence="1" type="ORF">CYMTET_54194</name>
</gene>
<sequence>MMDIEYHMSEECSGTAAEFQNAAPVYNSFARFYHWMLHIPLWTYRLGECGPEVLALPPGSEAITPTAAKHLSD</sequence>
<comment type="caution">
    <text evidence="1">The sequence shown here is derived from an EMBL/GenBank/DDBJ whole genome shotgun (WGS) entry which is preliminary data.</text>
</comment>
<evidence type="ECO:0000313" key="2">
    <source>
        <dbReference type="Proteomes" id="UP001190700"/>
    </source>
</evidence>
<name>A0AAE0BGK9_9CHLO</name>
<dbReference type="AlphaFoldDB" id="A0AAE0BGK9"/>
<dbReference type="EMBL" id="LGRX02035263">
    <property type="protein sequence ID" value="KAK3235604.1"/>
    <property type="molecule type" value="Genomic_DNA"/>
</dbReference>
<dbReference type="Proteomes" id="UP001190700">
    <property type="component" value="Unassembled WGS sequence"/>
</dbReference>